<organism evidence="1 2">
    <name type="scientific">Virgibacillus necropolis</name>
    <dbReference type="NCBI Taxonomy" id="163877"/>
    <lineage>
        <taxon>Bacteria</taxon>
        <taxon>Bacillati</taxon>
        <taxon>Bacillota</taxon>
        <taxon>Bacilli</taxon>
        <taxon>Bacillales</taxon>
        <taxon>Bacillaceae</taxon>
        <taxon>Virgibacillus</taxon>
    </lineage>
</organism>
<gene>
    <name evidence="1" type="ORF">CFK40_14145</name>
</gene>
<protein>
    <submittedName>
        <fullName evidence="1">Uncharacterized protein</fullName>
    </submittedName>
</protein>
<proteinExistence type="predicted"/>
<dbReference type="AlphaFoldDB" id="A0A221MEH3"/>
<keyword evidence="2" id="KW-1185">Reference proteome</keyword>
<name>A0A221MEH3_9BACI</name>
<dbReference type="EMBL" id="CP022437">
    <property type="protein sequence ID" value="ASN06078.1"/>
    <property type="molecule type" value="Genomic_DNA"/>
</dbReference>
<reference evidence="1 2" key="1">
    <citation type="journal article" date="2003" name="Int. J. Syst. Evol. Microbiol.">
        <title>Virgibacillus carmonensis sp. nov., Virgibacillus necropolis sp. nov. and Virgibacillus picturae sp. nov., three novel species isolated from deteriorated mural paintings, transfer of the species of the genus salibacillus to Virgibacillus, as Virgibacillus marismortui comb. nov. and Virgibacillus salexigens comb. nov., and emended description of the genus Virgibacillus.</title>
        <authorList>
            <person name="Heyrman J."/>
            <person name="Logan N.A."/>
            <person name="Busse H.J."/>
            <person name="Balcaen A."/>
            <person name="Lebbe L."/>
            <person name="Rodriguez-Diaz M."/>
            <person name="Swings J."/>
            <person name="De Vos P."/>
        </authorList>
    </citation>
    <scope>NUCLEOTIDE SEQUENCE [LARGE SCALE GENOMIC DNA]</scope>
    <source>
        <strain evidence="1 2">LMG 19488</strain>
    </source>
</reference>
<sequence length="69" mass="7669">MIVSTCFCIFLYEFYHLANSSICSFVHFRNVVDTTIDTEFSGAVQAGFTAGTALIPNSVLGLRLDLDWE</sequence>
<evidence type="ECO:0000313" key="2">
    <source>
        <dbReference type="Proteomes" id="UP000204391"/>
    </source>
</evidence>
<evidence type="ECO:0000313" key="1">
    <source>
        <dbReference type="EMBL" id="ASN06078.1"/>
    </source>
</evidence>
<dbReference type="KEGG" id="vne:CFK40_14145"/>
<accession>A0A221MEH3</accession>
<dbReference type="Proteomes" id="UP000204391">
    <property type="component" value="Chromosome"/>
</dbReference>